<dbReference type="KEGG" id="tpf:TPHA_0B01510"/>
<dbReference type="PANTHER" id="PTHR31905">
    <property type="entry name" value="COILED-COIL DOMAIN-CONTAINING PROTEIN 58"/>
    <property type="match status" value="1"/>
</dbReference>
<evidence type="ECO:0000313" key="3">
    <source>
        <dbReference type="Proteomes" id="UP000005666"/>
    </source>
</evidence>
<evidence type="ECO:0000313" key="2">
    <source>
        <dbReference type="EMBL" id="CCE61824.1"/>
    </source>
</evidence>
<dbReference type="PANTHER" id="PTHR31905:SF2">
    <property type="entry name" value="PROTEIN MIX23"/>
    <property type="match status" value="1"/>
</dbReference>
<evidence type="ECO:0008006" key="4">
    <source>
        <dbReference type="Google" id="ProtNLM"/>
    </source>
</evidence>
<dbReference type="HOGENOM" id="CLU_118733_0_0_1"/>
<dbReference type="Pfam" id="PF09774">
    <property type="entry name" value="MIX23"/>
    <property type="match status" value="1"/>
</dbReference>
<dbReference type="InterPro" id="IPR016805">
    <property type="entry name" value="MIX23_fungal"/>
</dbReference>
<comment type="similarity">
    <text evidence="1">Belongs to the MIX23 family.</text>
</comment>
<dbReference type="InterPro" id="IPR019171">
    <property type="entry name" value="MIX23"/>
</dbReference>
<organism evidence="2 3">
    <name type="scientific">Tetrapisispora phaffii (strain ATCC 24235 / CBS 4417 / NBRC 1672 / NRRL Y-8282 / UCD 70-5)</name>
    <name type="common">Yeast</name>
    <name type="synonym">Fabospora phaffii</name>
    <dbReference type="NCBI Taxonomy" id="1071381"/>
    <lineage>
        <taxon>Eukaryota</taxon>
        <taxon>Fungi</taxon>
        <taxon>Dikarya</taxon>
        <taxon>Ascomycota</taxon>
        <taxon>Saccharomycotina</taxon>
        <taxon>Saccharomycetes</taxon>
        <taxon>Saccharomycetales</taxon>
        <taxon>Saccharomycetaceae</taxon>
        <taxon>Tetrapisispora</taxon>
    </lineage>
</organism>
<reference evidence="2 3" key="1">
    <citation type="journal article" date="2011" name="Proc. Natl. Acad. Sci. U.S.A.">
        <title>Evolutionary erosion of yeast sex chromosomes by mating-type switching accidents.</title>
        <authorList>
            <person name="Gordon J.L."/>
            <person name="Armisen D."/>
            <person name="Proux-Wera E."/>
            <person name="Oheigeartaigh S.S."/>
            <person name="Byrne K.P."/>
            <person name="Wolfe K.H."/>
        </authorList>
    </citation>
    <scope>NUCLEOTIDE SEQUENCE [LARGE SCALE GENOMIC DNA]</scope>
    <source>
        <strain evidence="3">ATCC 24235 / CBS 4417 / NBRC 1672 / NRRL Y-8282 / UCD 70-5</strain>
    </source>
</reference>
<dbReference type="eggNOG" id="ENOG502S17Q">
    <property type="taxonomic scope" value="Eukaryota"/>
</dbReference>
<dbReference type="PIRSF" id="PIRSF022603">
    <property type="entry name" value="UCP022603"/>
    <property type="match status" value="1"/>
</dbReference>
<dbReference type="OrthoDB" id="5593818at2759"/>
<dbReference type="EMBL" id="HE612857">
    <property type="protein sequence ID" value="CCE61824.1"/>
    <property type="molecule type" value="Genomic_DNA"/>
</dbReference>
<sequence length="221" mass="26066">MAENKIEESKNEMTLDLSWKQIDPNLIFRDNYYENNDIKDISGHEQQLTLTRARCVNPTLVNSFLNILRHKSDDIIRQRLNDYEKIVNTGKSGSSEISKLGKCGYFLEKELYPNWEVRRQAIQFCENESIKMEKELENSSKNSDVSSKSVVEARLDPYASRDRQAEENSRYNELNSVKLWIKNNKKIESILKNTANEILRQRCDQNTDYINKFWTFSNNQH</sequence>
<dbReference type="GO" id="GO:0005758">
    <property type="term" value="C:mitochondrial intermembrane space"/>
    <property type="evidence" value="ECO:0007669"/>
    <property type="project" value="EnsemblFungi"/>
</dbReference>
<dbReference type="RefSeq" id="XP_003684258.1">
    <property type="nucleotide sequence ID" value="XM_003684210.1"/>
</dbReference>
<proteinExistence type="inferred from homology"/>
<name>G8BP93_TETPH</name>
<dbReference type="OMA" id="QFCFNER"/>
<gene>
    <name evidence="2" type="primary">TPHA0B01510</name>
    <name evidence="2" type="ordered locus">TPHA_0B01510</name>
</gene>
<keyword evidence="3" id="KW-1185">Reference proteome</keyword>
<dbReference type="AlphaFoldDB" id="G8BP93"/>
<dbReference type="GeneID" id="11534975"/>
<evidence type="ECO:0000256" key="1">
    <source>
        <dbReference type="ARBA" id="ARBA00024204"/>
    </source>
</evidence>
<accession>G8BP93</accession>
<protein>
    <recommendedName>
        <fullName evidence="4">Mitochondrial intermembrane space cysteine motif-containing protein MIX23</fullName>
    </recommendedName>
</protein>
<dbReference type="Proteomes" id="UP000005666">
    <property type="component" value="Chromosome 2"/>
</dbReference>
<dbReference type="GO" id="GO:1903955">
    <property type="term" value="P:positive regulation of protein targeting to mitochondrion"/>
    <property type="evidence" value="ECO:0007669"/>
    <property type="project" value="EnsemblFungi"/>
</dbReference>